<feature type="compositionally biased region" description="Basic and acidic residues" evidence="1">
    <location>
        <begin position="83"/>
        <end position="92"/>
    </location>
</feature>
<name>Q8UYC2_9VIRU</name>
<accession>Q8UYC2</accession>
<organism evidence="3">
    <name type="scientific">Torque teno virus</name>
    <dbReference type="NCBI Taxonomy" id="68887"/>
    <lineage>
        <taxon>Viruses</taxon>
        <taxon>Monodnaviria</taxon>
        <taxon>Shotokuvirae</taxon>
        <taxon>Commensaviricota</taxon>
        <taxon>Cardeaviricetes</taxon>
        <taxon>Sanitavirales</taxon>
        <taxon>Anelloviridae</taxon>
    </lineage>
</organism>
<dbReference type="Pfam" id="PF02957">
    <property type="entry name" value="TT_ORF2-like"/>
    <property type="match status" value="1"/>
</dbReference>
<feature type="domain" description="Hepatitis TT virus Orf2/Gyrovirus Vp2 N-terminal" evidence="2">
    <location>
        <begin position="11"/>
        <end position="60"/>
    </location>
</feature>
<dbReference type="InterPro" id="IPR004118">
    <property type="entry name" value="HEV_TT_vir_Orf2/Gyrovir_Vp2_N"/>
</dbReference>
<protein>
    <submittedName>
        <fullName evidence="3">ORF2</fullName>
    </submittedName>
</protein>
<feature type="region of interest" description="Disordered" evidence="1">
    <location>
        <begin position="45"/>
        <end position="114"/>
    </location>
</feature>
<reference evidence="3" key="1">
    <citation type="journal article" date="2002" name="Arch. Virol.">
        <title>Analysis of the entire genomes of thirteen TT virus variants classifiable into the fourth and fifth genetic groups, isolated from viremic infants.</title>
        <authorList>
            <person name="Peng Y.H."/>
            <person name="Nishizawa T."/>
            <person name="Takahashi M."/>
            <person name="Ishikawa T."/>
            <person name="Yoshikawa A."/>
            <person name="Okamoto H."/>
        </authorList>
    </citation>
    <scope>NUCLEOTIDE SEQUENCE</scope>
</reference>
<dbReference type="EMBL" id="AB064623">
    <property type="protein sequence ID" value="BAB79389.1"/>
    <property type="molecule type" value="Genomic_DNA"/>
</dbReference>
<evidence type="ECO:0000313" key="3">
    <source>
        <dbReference type="EMBL" id="BAB79389.1"/>
    </source>
</evidence>
<evidence type="ECO:0000259" key="2">
    <source>
        <dbReference type="Pfam" id="PF02957"/>
    </source>
</evidence>
<sequence>MPWHPPGYNVQQREELWVQTVTTSHATFCGCGDPSSHLHRILSRLNNSSRRPPETPNPIRALPALPAPQEPEQPPSRPGTGTEEGHGAEGGDRGGAYAEEDLEDLFAAAEEDDM</sequence>
<proteinExistence type="predicted"/>
<evidence type="ECO:0000256" key="1">
    <source>
        <dbReference type="SAM" id="MobiDB-lite"/>
    </source>
</evidence>
<feature type="compositionally biased region" description="Pro residues" evidence="1">
    <location>
        <begin position="65"/>
        <end position="77"/>
    </location>
</feature>
<gene>
    <name evidence="3" type="primary">ORF2</name>
</gene>
<feature type="compositionally biased region" description="Acidic residues" evidence="1">
    <location>
        <begin position="98"/>
        <end position="114"/>
    </location>
</feature>